<dbReference type="GO" id="GO:0004866">
    <property type="term" value="F:endopeptidase inhibitor activity"/>
    <property type="evidence" value="ECO:0007669"/>
    <property type="project" value="InterPro"/>
</dbReference>
<keyword evidence="5" id="KW-1185">Reference proteome</keyword>
<evidence type="ECO:0000259" key="3">
    <source>
        <dbReference type="SMART" id="SM01360"/>
    </source>
</evidence>
<comment type="caution">
    <text evidence="4">The sequence shown here is derived from an EMBL/GenBank/DDBJ whole genome shotgun (WGS) entry which is preliminary data.</text>
</comment>
<dbReference type="InterPro" id="IPR011625">
    <property type="entry name" value="A2M_N_BRD"/>
</dbReference>
<dbReference type="PANTHER" id="PTHR40094">
    <property type="entry name" value="ALPHA-2-MACROGLOBULIN HOMOLOG"/>
    <property type="match status" value="1"/>
</dbReference>
<dbReference type="Pfam" id="PF00207">
    <property type="entry name" value="A2M"/>
    <property type="match status" value="1"/>
</dbReference>
<proteinExistence type="inferred from homology"/>
<organism evidence="4 5">
    <name type="scientific">Paraburkholderia silviterrae</name>
    <dbReference type="NCBI Taxonomy" id="2528715"/>
    <lineage>
        <taxon>Bacteria</taxon>
        <taxon>Pseudomonadati</taxon>
        <taxon>Pseudomonadota</taxon>
        <taxon>Betaproteobacteria</taxon>
        <taxon>Burkholderiales</taxon>
        <taxon>Burkholderiaceae</taxon>
        <taxon>Paraburkholderia</taxon>
    </lineage>
</organism>
<comment type="similarity">
    <text evidence="1">Belongs to the protease inhibitor I39 (alpha-2-macroglobulin) family. Bacterial alpha-2-macroglobulin subfamily.</text>
</comment>
<dbReference type="Gene3D" id="2.60.40.1930">
    <property type="match status" value="1"/>
</dbReference>
<gene>
    <name evidence="4" type="ORF">EYW47_38915</name>
</gene>
<accession>A0A4R5LY59</accession>
<dbReference type="OrthoDB" id="9767116at2"/>
<dbReference type="SMART" id="SM01360">
    <property type="entry name" value="A2M"/>
    <property type="match status" value="1"/>
</dbReference>
<dbReference type="SUPFAM" id="SSF48239">
    <property type="entry name" value="Terpenoid cyclases/Protein prenyltransferases"/>
    <property type="match status" value="1"/>
</dbReference>
<dbReference type="InterPro" id="IPR001599">
    <property type="entry name" value="Macroglobln_a2"/>
</dbReference>
<dbReference type="EMBL" id="SMRP01000050">
    <property type="protein sequence ID" value="TDG17171.1"/>
    <property type="molecule type" value="Genomic_DNA"/>
</dbReference>
<feature type="domain" description="Alpha-2-macroglobulin" evidence="3">
    <location>
        <begin position="939"/>
        <end position="1029"/>
    </location>
</feature>
<dbReference type="InterPro" id="IPR008930">
    <property type="entry name" value="Terpenoid_cyclase/PrenylTrfase"/>
</dbReference>
<dbReference type="RefSeq" id="WP_133200116.1">
    <property type="nucleotide sequence ID" value="NZ_JBHUCW010000058.1"/>
</dbReference>
<name>A0A4R5LY59_9BURK</name>
<evidence type="ECO:0000313" key="4">
    <source>
        <dbReference type="EMBL" id="TDG17171.1"/>
    </source>
</evidence>
<dbReference type="InterPro" id="IPR047565">
    <property type="entry name" value="Alpha-macroglob_thiol-ester_cl"/>
</dbReference>
<dbReference type="SMART" id="SM01419">
    <property type="entry name" value="Thiol-ester_cl"/>
    <property type="match status" value="1"/>
</dbReference>
<dbReference type="InterPro" id="IPR051802">
    <property type="entry name" value="YfhM-like"/>
</dbReference>
<dbReference type="InterPro" id="IPR002890">
    <property type="entry name" value="MG2"/>
</dbReference>
<dbReference type="SMART" id="SM01359">
    <property type="entry name" value="A2M_N_2"/>
    <property type="match status" value="1"/>
</dbReference>
<evidence type="ECO:0000259" key="2">
    <source>
        <dbReference type="SMART" id="SM01359"/>
    </source>
</evidence>
<sequence>MQRLLLVPRSAALLFSGVSNAKFFARARISDAKRSAHRRASVLPATLIALFSLCFCLGAAPAWADDGENATSGENAAQQSIDANSTLGAPTPSGYDSQVVRGQPFFLLSDASFGSNQLAQVRLEAPGREFQSELEGYGGADIVVYKVPNALAFLKAQKNLHRLNIKPNYQGEGLANTLAYLWDRWLSDARRAWQRVLSFATRSKVTEAKPEFKLGEQPGAPTHFEPQSRFAPLRGYELVTRFRYPIWNAKTIQPPKGVNLAGSSSNFVEASSGNVMIPVGKLPPGLYLVEAMIGNYRAHTLLFVSDTVAVVKAASSGLLVWTARRDNGKPVPNTDVNWTDGVGVLQSGSTGADGALVLQHVSPERSYVIGSDPQGGVFVSENFYYDSEIYNTKIYAVTDRPLYRPGDAVHVKFIGRTFQSANQSTPAAPAQLKLDVLDPNGAPIATRNVDFASESGGEAAFTLPSTAQGGGYTLRFDYNGDSYGGAFRVAEYVKPHFDVNLTMDKSDYATGDTPKGKIALRYPDGKPVKNGKVSVTLRGQKVAIVDGELRYSGLFPVKLEQQELKTDSDGNVTLTLPAAKEPSRYALTLFAQDGAAYRVRVTREVLIARGATPYRLSTAKSFSQPRERVTFTLAALANANLNSGADAISAGVHKPAKWEWVRLESQTKADGALPAAGPDGRVSFPLQFDEPGSYMLSVKDDAGNLLAAASHWVAGDGLKAIPGSVEIVFDRDRYRIGDTAEALITFPYAVDDALLTLERDSVEARALLSKGADWLSLTRVAPTQWKARIKVGPEFAPNMTFSVLYVHDGEYVFQNAGIVVAKPSIDLAVKSDKPVYGPGETVTLDLGSTLAGKAQPAHLTVSVVDEMVYVLQPEIAPDIVDFFYHPRRNNVRTTSSLSFITYDLALSAMRGAPGGPQRGQYNERGVKVLERPRRDDIDTAAWQADLQTDASGHARMTFRMPDALARWRITVRAISADGTVGQRTAYVRSDKPLYLKWSGPASFRSGDQPSIDMLAFNQGASDVDAQWTVNGAGLALDRKVTLKPGANYLALPRVALTPGLVDASLRVNGKEMDRLQTSVSLGAPGWLDLREIPVPLDANPKPLALAPDAQDVRVRLVSNSTSQFARVADDLIAYPYGCAEQTSSRLIPLALAHDALGHDADVTALGVAASQSTTQGLEARLRNQRQRLALLAGINGAFGWWGDTTGGSAFITAYAYYADWLASRSLGITLPDSNWQHALDIYRDNGAKEPLLHRALALWLLQQMGLPVATPVSGVAGQLAQQASSMFDQDAKAMRDAYGMEDSLVFAAPDSPRGLQAAVVLTAYTARATNASLPEGFSALAARARASLMTNPTPLIQSLLAMAGDAGTPVDASAVLAQSSASYPTVDRALTLLWLRKAMAGSRAGDAAQPLPALQGNDWARTTTPTGATLWKWTGAALPTSLDVGGARPDVSALVSYRSRAAQASRLPVKIGRTLYRLDPIAPSSDAEKQAGRFTFEAHRMKAGDTIDSNALYVDEVTLTPQDRSALHYGLLDVPLPPGGSVEATSWGVSIAGLPGAGEGGSGPQPFARAASYEMGELSYHQPVPLLDRPVALRQLVRFALPGTFTMPPARYFRMYQPEQKAYEGGRSDRMVTLRIE</sequence>
<evidence type="ECO:0000313" key="5">
    <source>
        <dbReference type="Proteomes" id="UP000295722"/>
    </source>
</evidence>
<reference evidence="4 5" key="1">
    <citation type="submission" date="2019-03" db="EMBL/GenBank/DDBJ databases">
        <title>Paraburkholderia sp. 4M-K11, isolated from subtropical forest soil.</title>
        <authorList>
            <person name="Gao Z.-H."/>
            <person name="Qiu L.-H."/>
        </authorList>
    </citation>
    <scope>NUCLEOTIDE SEQUENCE [LARGE SCALE GENOMIC DNA]</scope>
    <source>
        <strain evidence="4 5">4M-K11</strain>
    </source>
</reference>
<dbReference type="Pfam" id="PF01835">
    <property type="entry name" value="MG2"/>
    <property type="match status" value="1"/>
</dbReference>
<protein>
    <submittedName>
        <fullName evidence="4">Alpha-2-macroglobulin family protein</fullName>
    </submittedName>
</protein>
<dbReference type="InterPro" id="IPR013783">
    <property type="entry name" value="Ig-like_fold"/>
</dbReference>
<dbReference type="Gene3D" id="2.60.40.10">
    <property type="entry name" value="Immunoglobulins"/>
    <property type="match status" value="1"/>
</dbReference>
<dbReference type="Pfam" id="PF07703">
    <property type="entry name" value="A2M_BRD"/>
    <property type="match status" value="1"/>
</dbReference>
<feature type="domain" description="Alpha-2-macroglobulin bait region" evidence="2">
    <location>
        <begin position="725"/>
        <end position="871"/>
    </location>
</feature>
<evidence type="ECO:0000256" key="1">
    <source>
        <dbReference type="ARBA" id="ARBA00010556"/>
    </source>
</evidence>
<dbReference type="Gene3D" id="1.50.10.20">
    <property type="match status" value="1"/>
</dbReference>
<dbReference type="Proteomes" id="UP000295722">
    <property type="component" value="Unassembled WGS sequence"/>
</dbReference>
<dbReference type="PANTHER" id="PTHR40094:SF1">
    <property type="entry name" value="UBIQUITIN DOMAIN-CONTAINING PROTEIN"/>
    <property type="match status" value="1"/>
</dbReference>